<sequence>MLNTSVAAIISTISGLLEAGTRPWVKPWDGGTGLTGMPLRHNGVEFTGSNRFWLMLKNLEHSSPYWLTYKQAQELGGQVRKGEKSCHALLATTSVKEKPEASDGEMDIRRFYKTYPVFNADQIEDLPSSFYPTTLANDKTAHEVTAEAIALRQKLDRFPITRIVGNSAYYSPAQDLICLPPAADFHTLQDAFATELHELIHATGANHRTGRRQALKEKKWTSGETYYAYEELVAELGSIIASYWLGIPPNQSVMENHASYLDSWSKLMTDRPTSFLTASHLAEQAAQYLMKTIGEAPANDDELIEEAA</sequence>
<evidence type="ECO:0000313" key="3">
    <source>
        <dbReference type="EMBL" id="GBF59151.1"/>
    </source>
</evidence>
<keyword evidence="4" id="KW-1185">Reference proteome</keyword>
<dbReference type="InterPro" id="IPR017113">
    <property type="entry name" value="Antirestriction_ArdC"/>
</dbReference>
<gene>
    <name evidence="3" type="primary">traC</name>
    <name evidence="3" type="ORF">PbB2_02843</name>
</gene>
<dbReference type="AlphaFoldDB" id="A0A2P2EDN2"/>
<dbReference type="Proteomes" id="UP000245086">
    <property type="component" value="Unassembled WGS sequence"/>
</dbReference>
<dbReference type="InterPro" id="IPR013610">
    <property type="entry name" value="ArdC_N"/>
</dbReference>
<name>A0A2P2EDN2_9PROT</name>
<evidence type="ECO:0000313" key="4">
    <source>
        <dbReference type="Proteomes" id="UP000245086"/>
    </source>
</evidence>
<dbReference type="OrthoDB" id="9792687at2"/>
<dbReference type="InterPro" id="IPR041459">
    <property type="entry name" value="MPTase-PolyVal"/>
</dbReference>
<dbReference type="RefSeq" id="WP_108986053.1">
    <property type="nucleotide sequence ID" value="NZ_BFBR01000010.1"/>
</dbReference>
<feature type="domain" description="N-terminal" evidence="1">
    <location>
        <begin position="8"/>
        <end position="118"/>
    </location>
</feature>
<proteinExistence type="predicted"/>
<accession>A0A2P2EDN2</accession>
<organism evidence="3 4">
    <name type="scientific">Candidatus Phycosocius bacilliformis</name>
    <dbReference type="NCBI Taxonomy" id="1445552"/>
    <lineage>
        <taxon>Bacteria</taxon>
        <taxon>Pseudomonadati</taxon>
        <taxon>Pseudomonadota</taxon>
        <taxon>Alphaproteobacteria</taxon>
        <taxon>Caulobacterales</taxon>
        <taxon>Caulobacterales incertae sedis</taxon>
        <taxon>Candidatus Phycosocius</taxon>
    </lineage>
</organism>
<dbReference type="Pfam" id="PF18818">
    <property type="entry name" value="MPTase-PolyVal"/>
    <property type="match status" value="1"/>
</dbReference>
<dbReference type="GO" id="GO:0003697">
    <property type="term" value="F:single-stranded DNA binding"/>
    <property type="evidence" value="ECO:0007669"/>
    <property type="project" value="InterPro"/>
</dbReference>
<comment type="caution">
    <text evidence="3">The sequence shown here is derived from an EMBL/GenBank/DDBJ whole genome shotgun (WGS) entry which is preliminary data.</text>
</comment>
<evidence type="ECO:0000259" key="2">
    <source>
        <dbReference type="Pfam" id="PF18818"/>
    </source>
</evidence>
<dbReference type="Pfam" id="PF08401">
    <property type="entry name" value="ArdcN"/>
    <property type="match status" value="1"/>
</dbReference>
<dbReference type="PIRSF" id="PIRSF037112">
    <property type="entry name" value="Antirestriction_ArdC"/>
    <property type="match status" value="1"/>
</dbReference>
<dbReference type="EMBL" id="BFBR01000010">
    <property type="protein sequence ID" value="GBF59151.1"/>
    <property type="molecule type" value="Genomic_DNA"/>
</dbReference>
<feature type="domain" description="Polyvalent protein metallopeptidase" evidence="2">
    <location>
        <begin position="162"/>
        <end position="279"/>
    </location>
</feature>
<evidence type="ECO:0000259" key="1">
    <source>
        <dbReference type="Pfam" id="PF08401"/>
    </source>
</evidence>
<protein>
    <submittedName>
        <fullName evidence="3">DNA primase TraC</fullName>
    </submittedName>
</protein>
<reference evidence="3 4" key="1">
    <citation type="journal article" date="2018" name="Genome Announc.">
        <title>Draft Genome Sequence of "Candidatus Phycosocius bacilliformis," an Alphaproteobacterial Ectosymbiont of the Hydrocarbon-Producing Green Alga Botryococcus braunii.</title>
        <authorList>
            <person name="Tanabe Y."/>
            <person name="Yamaguchi H."/>
            <person name="Watanabe M.M."/>
        </authorList>
    </citation>
    <scope>NUCLEOTIDE SEQUENCE [LARGE SCALE GENOMIC DNA]</scope>
    <source>
        <strain evidence="3 4">BOTRYCO-2</strain>
    </source>
</reference>